<feature type="non-terminal residue" evidence="2">
    <location>
        <position position="1"/>
    </location>
</feature>
<feature type="non-terminal residue" evidence="2">
    <location>
        <position position="109"/>
    </location>
</feature>
<comment type="caution">
    <text evidence="2">The sequence shown here is derived from an EMBL/GenBank/DDBJ whole genome shotgun (WGS) entry which is preliminary data.</text>
</comment>
<feature type="domain" description="DUF6699" evidence="1">
    <location>
        <begin position="7"/>
        <end position="109"/>
    </location>
</feature>
<organism evidence="2 3">
    <name type="scientific">Lentinula boryana</name>
    <dbReference type="NCBI Taxonomy" id="40481"/>
    <lineage>
        <taxon>Eukaryota</taxon>
        <taxon>Fungi</taxon>
        <taxon>Dikarya</taxon>
        <taxon>Basidiomycota</taxon>
        <taxon>Agaricomycotina</taxon>
        <taxon>Agaricomycetes</taxon>
        <taxon>Agaricomycetidae</taxon>
        <taxon>Agaricales</taxon>
        <taxon>Marasmiineae</taxon>
        <taxon>Omphalotaceae</taxon>
        <taxon>Lentinula</taxon>
    </lineage>
</organism>
<protein>
    <recommendedName>
        <fullName evidence="1">DUF6699 domain-containing protein</fullName>
    </recommendedName>
</protein>
<evidence type="ECO:0000259" key="1">
    <source>
        <dbReference type="Pfam" id="PF20415"/>
    </source>
</evidence>
<dbReference type="EMBL" id="MU790772">
    <property type="protein sequence ID" value="KAJ3993352.1"/>
    <property type="molecule type" value="Genomic_DNA"/>
</dbReference>
<proteinExistence type="predicted"/>
<keyword evidence="3" id="KW-1185">Reference proteome</keyword>
<accession>A0ABQ8Q438</accession>
<dbReference type="Pfam" id="PF20415">
    <property type="entry name" value="DUF6699"/>
    <property type="match status" value="1"/>
</dbReference>
<evidence type="ECO:0000313" key="3">
    <source>
        <dbReference type="Proteomes" id="UP001163828"/>
    </source>
</evidence>
<evidence type="ECO:0000313" key="2">
    <source>
        <dbReference type="EMBL" id="KAJ3993352.1"/>
    </source>
</evidence>
<dbReference type="InterPro" id="IPR046522">
    <property type="entry name" value="DUF6699"/>
</dbReference>
<name>A0ABQ8Q438_9AGAR</name>
<dbReference type="Proteomes" id="UP001163828">
    <property type="component" value="Unassembled WGS sequence"/>
</dbReference>
<sequence length="109" mass="12049">EGTLDSESLDQPATEPSVSDLIVVSSKLPFTIRISEDKGEVGITACALLRQLFMALHEQVATEELESARPEVRENILKAFARRCDNLAEHSVARAVQQQEAGPRKIDYL</sequence>
<reference evidence="2" key="1">
    <citation type="submission" date="2022-08" db="EMBL/GenBank/DDBJ databases">
        <authorList>
            <consortium name="DOE Joint Genome Institute"/>
            <person name="Min B."/>
            <person name="Riley R."/>
            <person name="Sierra-Patev S."/>
            <person name="Naranjo-Ortiz M."/>
            <person name="Looney B."/>
            <person name="Konkel Z."/>
            <person name="Slot J.C."/>
            <person name="Sakamoto Y."/>
            <person name="Steenwyk J.L."/>
            <person name="Rokas A."/>
            <person name="Carro J."/>
            <person name="Camarero S."/>
            <person name="Ferreira P."/>
            <person name="Molpeceres G."/>
            <person name="Ruiz-Duenas F.J."/>
            <person name="Serrano A."/>
            <person name="Henrissat B."/>
            <person name="Drula E."/>
            <person name="Hughes K.W."/>
            <person name="Mata J.L."/>
            <person name="Ishikawa N.K."/>
            <person name="Vargas-Isla R."/>
            <person name="Ushijima S."/>
            <person name="Smith C.A."/>
            <person name="Ahrendt S."/>
            <person name="Andreopoulos W."/>
            <person name="He G."/>
            <person name="Labutti K."/>
            <person name="Lipzen A."/>
            <person name="Ng V."/>
            <person name="Sandor L."/>
            <person name="Barry K."/>
            <person name="Martinez A.T."/>
            <person name="Xiao Y."/>
            <person name="Gibbons J.G."/>
            <person name="Terashima K."/>
            <person name="Hibbett D.S."/>
            <person name="Grigoriev I.V."/>
        </authorList>
    </citation>
    <scope>NUCLEOTIDE SEQUENCE</scope>
    <source>
        <strain evidence="2">TFB10827</strain>
    </source>
</reference>
<gene>
    <name evidence="2" type="ORF">F5050DRAFT_1537410</name>
</gene>